<accession>A0ABD2YSM7</accession>
<feature type="non-terminal residue" evidence="1">
    <location>
        <position position="1"/>
    </location>
</feature>
<keyword evidence="2" id="KW-1185">Reference proteome</keyword>
<comment type="caution">
    <text evidence="1">The sequence shown here is derived from an EMBL/GenBank/DDBJ whole genome shotgun (WGS) entry which is preliminary data.</text>
</comment>
<evidence type="ECO:0000313" key="2">
    <source>
        <dbReference type="Proteomes" id="UP001630127"/>
    </source>
</evidence>
<protein>
    <submittedName>
        <fullName evidence="1">Uncharacterized protein</fullName>
    </submittedName>
</protein>
<dbReference type="EMBL" id="JBJUIK010000012">
    <property type="protein sequence ID" value="KAL3509005.1"/>
    <property type="molecule type" value="Genomic_DNA"/>
</dbReference>
<sequence length="66" mass="7108">VINVLFFSSICVQNVISSALLLAYGSSLFFSGWWEVSVSPAPCELIGSSQQHNGLNILLISNLLPI</sequence>
<reference evidence="1 2" key="1">
    <citation type="submission" date="2024-11" db="EMBL/GenBank/DDBJ databases">
        <title>A near-complete genome assembly of Cinchona calisaya.</title>
        <authorList>
            <person name="Lian D.C."/>
            <person name="Zhao X.W."/>
            <person name="Wei L."/>
        </authorList>
    </citation>
    <scope>NUCLEOTIDE SEQUENCE [LARGE SCALE GENOMIC DNA]</scope>
    <source>
        <tissue evidence="1">Nenye</tissue>
    </source>
</reference>
<gene>
    <name evidence="1" type="ORF">ACH5RR_028406</name>
</gene>
<evidence type="ECO:0000313" key="1">
    <source>
        <dbReference type="EMBL" id="KAL3509005.1"/>
    </source>
</evidence>
<dbReference type="Proteomes" id="UP001630127">
    <property type="component" value="Unassembled WGS sequence"/>
</dbReference>
<proteinExistence type="predicted"/>
<name>A0ABD2YSM7_9GENT</name>
<organism evidence="1 2">
    <name type="scientific">Cinchona calisaya</name>
    <dbReference type="NCBI Taxonomy" id="153742"/>
    <lineage>
        <taxon>Eukaryota</taxon>
        <taxon>Viridiplantae</taxon>
        <taxon>Streptophyta</taxon>
        <taxon>Embryophyta</taxon>
        <taxon>Tracheophyta</taxon>
        <taxon>Spermatophyta</taxon>
        <taxon>Magnoliopsida</taxon>
        <taxon>eudicotyledons</taxon>
        <taxon>Gunneridae</taxon>
        <taxon>Pentapetalae</taxon>
        <taxon>asterids</taxon>
        <taxon>lamiids</taxon>
        <taxon>Gentianales</taxon>
        <taxon>Rubiaceae</taxon>
        <taxon>Cinchonoideae</taxon>
        <taxon>Cinchoneae</taxon>
        <taxon>Cinchona</taxon>
    </lineage>
</organism>
<dbReference type="AlphaFoldDB" id="A0ABD2YSM7"/>